<dbReference type="InterPro" id="IPR004273">
    <property type="entry name" value="Dynein_heavy_D6_P-loop"/>
</dbReference>
<dbReference type="Pfam" id="PF12777">
    <property type="entry name" value="MT"/>
    <property type="match status" value="1"/>
</dbReference>
<dbReference type="Pfam" id="PF12781">
    <property type="entry name" value="AAA_9"/>
    <property type="match status" value="1"/>
</dbReference>
<feature type="domain" description="Dynein heavy chain region D6 P-loop" evidence="14">
    <location>
        <begin position="1177"/>
        <end position="1291"/>
    </location>
</feature>
<sequence length="1778" mass="202858">MHLDIPCLWGQPMWWGTTGGRSQLVLPRLWGGGKAALALHAVTYEYVCGMRYCSPPCAAPLVPDLPQGVSTGFAIEHLSRICRVLMQPRSHALLVGMGGSGRQSLTKLASHISDYELFQVQMTQLYGIHEWRDDLKTILRKSAASDLHTVFLFMDTQIKEETFLEDVSNLLNSGEVPNLFAADEKIEICEQMRVIDRQRDKSMQTDGSPIALFNFFVQTVREHLHVVLTMSPIGDNFRTRIRKFPALVNCCTIDWLQPWPEDALLAVATKFLDAIDMPTEERQACIEMCQYFHTSTQDLTKDFCRMLNRYNYVTPTSYLELINTFKDLLNRKRKEVLDGKKRYEGGLDRLDSTHKQVERMQEILVALQPKLLVAAKDVEGMLLDVQRESEEASAIEQVVKKDEEAALVVAAEADAIRAECDADLQEVMPILNAANEALNTLTPQDIQIVKSMKRPPAGVRLVMEAVCILKDVKPEKVQTLEGAVDDYWKPSLRMLGDMHFLESLLTYDKDNIPERIMTKIRTTILTNPNFDPERIRTVSTACEGLCRWVFALSEYDKVAKVVAPKRQALAQADADYTSAMEQLNLKRSQLQEVQDRLANLETLLAQRKADYQAMTDEVKDCEEKLRRAKELINRLGGEYTRWSENAKSLGEKYFKLTGDILISSGVVAYLGVFTTQFRQQQVDNWVAFCTSLNVVCTQDYQLTQVLGEPVLIRSWNIFGLPSDLFSIDNAIIVMNSRRWPLMIDPQGQANKWVKNMEKAFNLNVIKLTQLDYIRILENAVQFGQPVLLENIGEELDAALEPLLMKQTFRSGGTLCIKIGDSVIEYSDKFRFYITTKLRNPHYLPEVVVKVTLLNFMITPVGLDDQLLGIVVAKERPDLEAEKNQLIVQGAENKKMLQEIENKILEVLSSSEENILEDETAIAVLSSSKTLSNEIQAKQTAAEVTEKSIDAARLQYTPIAVYSTVLFFTIAMLANIDPMYQYSLAWFVNLFKNTIENTPRAEDIKQRLEDLTKYFTYSLYVNICRSLFEKDKLLFSILLSANLLNKQGELSMAQWMFLLTGGVGLENPFVNPTDWLPSRSWDELCRLDGVPGFTGIKDSCTTNVGEWKKVFDHKEPHTLLFPAPWNRLGNFERMLVLRCIRPDKVMSAAQLFVEEQLGRQFIEPPPFDLPASYADSNSCVPLIFVLTPGADPMAILLKFADDQGFGASRLFSLSLGQGQGVIAAGLIDEGVKNGTWVVLQNCHVAKSFMPVMEKICDNFTPNTVHPDFRLWLTSYPFEHFPVSVLQNGVKMTNEPPKGLRANIMRSFLQDPICEPEFFDTSSQKWTFKKLLFSLCFFHAVVQERRKFGPIGWNNQYEFNETDLRISALQLKIFLDQYDDVQYIALKYLTGECNYGGRVTDEWDRRTLNSILERFYRKEVVVDEKYPFDPSGRYYVPPVSEYSLFLDYVKELPMTTAPSVFGMHENADIIKDQQESYLMLSSILLTQDAGHAEMEPGAKAPEEVVYDIASDILSKLPQDYDLVAALERYPTRYEQSMNTVLVQEMGRFNKLLQTIRDSLVNLRKAIRGLVIMNPDLEEVYSSIITGKIPKLWMRSSYPSLKPLGSYIQDFLRRLNFLQTWYEDGAPTSFWISGFYFTQAFLTGARQNYARKYSIPIDLLIYDFFALKDTVHARPPDDGVYVYGLFLDGARFDMDTMRLDESLPKILYDTVPHLWLMPVTKDQLQQRKTYTCPVYKTSERKGILSTTGHSTNFVIAIWLPTEHPPEHWILRGTAMLCQLSE</sequence>
<keyword evidence="6" id="KW-0067">ATP-binding</keyword>
<evidence type="ECO:0000313" key="20">
    <source>
        <dbReference type="EMBL" id="EFN75890.1"/>
    </source>
</evidence>
<dbReference type="InterPro" id="IPR041228">
    <property type="entry name" value="Dynein_C"/>
</dbReference>
<feature type="domain" description="Dynein heavy chain ATP-binding dynein motor region" evidence="17">
    <location>
        <begin position="713"/>
        <end position="934"/>
    </location>
</feature>
<proteinExistence type="inferred from homology"/>
<dbReference type="GO" id="GO:0008569">
    <property type="term" value="F:minus-end-directed microtubule motor activity"/>
    <property type="evidence" value="ECO:0007669"/>
    <property type="project" value="InterPro"/>
</dbReference>
<reference evidence="20 21" key="1">
    <citation type="journal article" date="2010" name="Science">
        <title>Genomic comparison of the ants Camponotus floridanus and Harpegnathos saltator.</title>
        <authorList>
            <person name="Bonasio R."/>
            <person name="Zhang G."/>
            <person name="Ye C."/>
            <person name="Mutti N.S."/>
            <person name="Fang X."/>
            <person name="Qin N."/>
            <person name="Donahue G."/>
            <person name="Yang P."/>
            <person name="Li Q."/>
            <person name="Li C."/>
            <person name="Zhang P."/>
            <person name="Huang Z."/>
            <person name="Berger S.L."/>
            <person name="Reinberg D."/>
            <person name="Wang J."/>
            <person name="Liebig J."/>
        </authorList>
    </citation>
    <scope>NUCLEOTIDE SEQUENCE [LARGE SCALE GENOMIC DNA]</scope>
    <source>
        <strain evidence="20 21">R22 G/1</strain>
    </source>
</reference>
<dbReference type="FunFam" id="3.40.50.300:FF:000362">
    <property type="entry name" value="Dynein, axonemal, heavy chain 6"/>
    <property type="match status" value="1"/>
</dbReference>
<feature type="coiled-coil region" evidence="13">
    <location>
        <begin position="576"/>
        <end position="638"/>
    </location>
</feature>
<feature type="domain" description="Dynein heavy chain C-terminal" evidence="19">
    <location>
        <begin position="1471"/>
        <end position="1774"/>
    </location>
</feature>
<dbReference type="InterPro" id="IPR042219">
    <property type="entry name" value="AAA_lid_11_sf"/>
</dbReference>
<dbReference type="FunFam" id="1.10.8.1220:FF:000001">
    <property type="entry name" value="Dynein axonemal heavy chain 5"/>
    <property type="match status" value="1"/>
</dbReference>
<dbReference type="GO" id="GO:0005524">
    <property type="term" value="F:ATP binding"/>
    <property type="evidence" value="ECO:0007669"/>
    <property type="project" value="UniProtKB-KW"/>
</dbReference>
<keyword evidence="7" id="KW-0243">Dynein</keyword>
<evidence type="ECO:0000256" key="9">
    <source>
        <dbReference type="ARBA" id="ARBA00023069"/>
    </source>
</evidence>
<keyword evidence="21" id="KW-1185">Reference proteome</keyword>
<dbReference type="GO" id="GO:0030286">
    <property type="term" value="C:dynein complex"/>
    <property type="evidence" value="ECO:0007669"/>
    <property type="project" value="UniProtKB-KW"/>
</dbReference>
<dbReference type="InterPro" id="IPR035706">
    <property type="entry name" value="AAA_9"/>
</dbReference>
<evidence type="ECO:0000256" key="5">
    <source>
        <dbReference type="ARBA" id="ARBA00022741"/>
    </source>
</evidence>
<dbReference type="Gene3D" id="1.10.8.720">
    <property type="entry name" value="Region D6 of dynein motor"/>
    <property type="match status" value="1"/>
</dbReference>
<dbReference type="Pfam" id="PF18198">
    <property type="entry name" value="AAA_lid_11"/>
    <property type="match status" value="1"/>
</dbReference>
<dbReference type="FunFam" id="3.40.50.300:FF:002141">
    <property type="entry name" value="Dynein heavy chain"/>
    <property type="match status" value="1"/>
</dbReference>
<gene>
    <name evidence="20" type="ORF">EAI_08573</name>
</gene>
<dbReference type="InterPro" id="IPR024743">
    <property type="entry name" value="Dynein_HC_stalk"/>
</dbReference>
<dbReference type="FunFam" id="1.20.920.20:FF:000006">
    <property type="entry name" value="Dynein, axonemal, heavy chain 6"/>
    <property type="match status" value="1"/>
</dbReference>
<evidence type="ECO:0000256" key="3">
    <source>
        <dbReference type="ARBA" id="ARBA00022490"/>
    </source>
</evidence>
<evidence type="ECO:0000256" key="7">
    <source>
        <dbReference type="ARBA" id="ARBA00023017"/>
    </source>
</evidence>
<dbReference type="EMBL" id="GL453538">
    <property type="protein sequence ID" value="EFN75890.1"/>
    <property type="molecule type" value="Genomic_DNA"/>
</dbReference>
<dbReference type="STRING" id="610380.E2C837"/>
<evidence type="ECO:0000256" key="6">
    <source>
        <dbReference type="ARBA" id="ARBA00022840"/>
    </source>
</evidence>
<accession>E2C837</accession>
<dbReference type="Gene3D" id="1.10.8.1220">
    <property type="match status" value="1"/>
</dbReference>
<dbReference type="Pfam" id="PF12780">
    <property type="entry name" value="AAA_8"/>
    <property type="match status" value="1"/>
</dbReference>
<evidence type="ECO:0000256" key="4">
    <source>
        <dbReference type="ARBA" id="ARBA00022701"/>
    </source>
</evidence>
<keyword evidence="12" id="KW-0966">Cell projection</keyword>
<dbReference type="PANTHER" id="PTHR22878">
    <property type="entry name" value="DYNEIN HEAVY CHAIN 6, AXONEMAL-LIKE-RELATED"/>
    <property type="match status" value="1"/>
</dbReference>
<dbReference type="GO" id="GO:0005874">
    <property type="term" value="C:microtubule"/>
    <property type="evidence" value="ECO:0007669"/>
    <property type="project" value="UniProtKB-KW"/>
</dbReference>
<dbReference type="Gene3D" id="3.40.50.300">
    <property type="entry name" value="P-loop containing nucleotide triphosphate hydrolases"/>
    <property type="match status" value="3"/>
</dbReference>
<keyword evidence="4" id="KW-0493">Microtubule</keyword>
<evidence type="ECO:0000256" key="1">
    <source>
        <dbReference type="ARBA" id="ARBA00004430"/>
    </source>
</evidence>
<evidence type="ECO:0000256" key="2">
    <source>
        <dbReference type="ARBA" id="ARBA00008887"/>
    </source>
</evidence>
<keyword evidence="11" id="KW-0206">Cytoskeleton</keyword>
<dbReference type="GO" id="GO:0005930">
    <property type="term" value="C:axoneme"/>
    <property type="evidence" value="ECO:0007669"/>
    <property type="project" value="UniProtKB-SubCell"/>
</dbReference>
<dbReference type="OrthoDB" id="447173at2759"/>
<evidence type="ECO:0000256" key="13">
    <source>
        <dbReference type="SAM" id="Coils"/>
    </source>
</evidence>
<evidence type="ECO:0000259" key="15">
    <source>
        <dbReference type="Pfam" id="PF12777"/>
    </source>
</evidence>
<comment type="similarity">
    <text evidence="2">Belongs to the dynein heavy chain family.</text>
</comment>
<dbReference type="FunFam" id="1.10.8.720:FF:000001">
    <property type="entry name" value="dynein heavy chain 7, axonemal"/>
    <property type="match status" value="1"/>
</dbReference>
<dbReference type="SUPFAM" id="SSF52540">
    <property type="entry name" value="P-loop containing nucleoside triphosphate hydrolases"/>
    <property type="match status" value="1"/>
</dbReference>
<dbReference type="InParanoid" id="E2C837"/>
<keyword evidence="8 13" id="KW-0175">Coiled coil</keyword>
<feature type="domain" description="Dynein heavy chain AAA module D4" evidence="16">
    <location>
        <begin position="73"/>
        <end position="328"/>
    </location>
</feature>
<feature type="domain" description="Dynein heavy chain AAA lid" evidence="18">
    <location>
        <begin position="1326"/>
        <end position="1465"/>
    </location>
</feature>
<dbReference type="Pfam" id="PF03028">
    <property type="entry name" value="Dynein_heavy"/>
    <property type="match status" value="1"/>
</dbReference>
<comment type="subcellular location">
    <subcellularLocation>
        <location evidence="1">Cytoplasm</location>
        <location evidence="1">Cytoskeleton</location>
        <location evidence="1">Cilium axoneme</location>
    </subcellularLocation>
</comment>
<evidence type="ECO:0000256" key="10">
    <source>
        <dbReference type="ARBA" id="ARBA00023175"/>
    </source>
</evidence>
<evidence type="ECO:0000259" key="16">
    <source>
        <dbReference type="Pfam" id="PF12780"/>
    </source>
</evidence>
<dbReference type="OMA" id="DECEANM"/>
<evidence type="ECO:0000259" key="19">
    <source>
        <dbReference type="Pfam" id="PF18199"/>
    </source>
</evidence>
<evidence type="ECO:0000256" key="12">
    <source>
        <dbReference type="ARBA" id="ARBA00023273"/>
    </source>
</evidence>
<dbReference type="InterPro" id="IPR041658">
    <property type="entry name" value="AAA_lid_11"/>
</dbReference>
<evidence type="ECO:0000259" key="18">
    <source>
        <dbReference type="Pfam" id="PF18198"/>
    </source>
</evidence>
<dbReference type="InterPro" id="IPR024317">
    <property type="entry name" value="Dynein_heavy_chain_D4_dom"/>
</dbReference>
<dbReference type="InterPro" id="IPR027417">
    <property type="entry name" value="P-loop_NTPase"/>
</dbReference>
<dbReference type="Pfam" id="PF18199">
    <property type="entry name" value="Dynein_C"/>
    <property type="match status" value="1"/>
</dbReference>
<dbReference type="GO" id="GO:0007018">
    <property type="term" value="P:microtubule-based movement"/>
    <property type="evidence" value="ECO:0007669"/>
    <property type="project" value="InterPro"/>
</dbReference>
<dbReference type="InterPro" id="IPR026983">
    <property type="entry name" value="DHC"/>
</dbReference>
<dbReference type="GO" id="GO:0045505">
    <property type="term" value="F:dynein intermediate chain binding"/>
    <property type="evidence" value="ECO:0007669"/>
    <property type="project" value="InterPro"/>
</dbReference>
<keyword evidence="5" id="KW-0547">Nucleotide-binding</keyword>
<protein>
    <submittedName>
        <fullName evidence="20">Dynein heavy chain 7, axonemal</fullName>
    </submittedName>
</protein>
<organism evidence="21">
    <name type="scientific">Harpegnathos saltator</name>
    <name type="common">Jerdon's jumping ant</name>
    <dbReference type="NCBI Taxonomy" id="610380"/>
    <lineage>
        <taxon>Eukaryota</taxon>
        <taxon>Metazoa</taxon>
        <taxon>Ecdysozoa</taxon>
        <taxon>Arthropoda</taxon>
        <taxon>Hexapoda</taxon>
        <taxon>Insecta</taxon>
        <taxon>Pterygota</taxon>
        <taxon>Neoptera</taxon>
        <taxon>Endopterygota</taxon>
        <taxon>Hymenoptera</taxon>
        <taxon>Apocrita</taxon>
        <taxon>Aculeata</taxon>
        <taxon>Formicoidea</taxon>
        <taxon>Formicidae</taxon>
        <taxon>Ponerinae</taxon>
        <taxon>Ponerini</taxon>
        <taxon>Harpegnathos</taxon>
    </lineage>
</organism>
<dbReference type="FunFam" id="3.10.490.20:FF:000001">
    <property type="entry name" value="dynein heavy chain 7, axonemal"/>
    <property type="match status" value="1"/>
</dbReference>
<name>E2C837_HARSA</name>
<keyword evidence="10" id="KW-0505">Motor protein</keyword>
<feature type="domain" description="Dynein heavy chain coiled coil stalk" evidence="15">
    <location>
        <begin position="342"/>
        <end position="684"/>
    </location>
</feature>
<dbReference type="Proteomes" id="UP000008237">
    <property type="component" value="Unassembled WGS sequence"/>
</dbReference>
<dbReference type="Gene3D" id="1.20.920.20">
    <property type="match status" value="1"/>
</dbReference>
<evidence type="ECO:0000313" key="21">
    <source>
        <dbReference type="Proteomes" id="UP000008237"/>
    </source>
</evidence>
<dbReference type="FunFam" id="1.20.1270.280:FF:000001">
    <property type="entry name" value="dynein heavy chain 7, axonemal"/>
    <property type="match status" value="1"/>
</dbReference>
<evidence type="ECO:0000259" key="17">
    <source>
        <dbReference type="Pfam" id="PF12781"/>
    </source>
</evidence>
<dbReference type="Gene3D" id="1.20.1270.280">
    <property type="match status" value="1"/>
</dbReference>
<dbReference type="InterPro" id="IPR043160">
    <property type="entry name" value="Dynein_C_barrel"/>
</dbReference>
<evidence type="ECO:0000256" key="11">
    <source>
        <dbReference type="ARBA" id="ARBA00023212"/>
    </source>
</evidence>
<dbReference type="GO" id="GO:0051959">
    <property type="term" value="F:dynein light intermediate chain binding"/>
    <property type="evidence" value="ECO:0007669"/>
    <property type="project" value="InterPro"/>
</dbReference>
<keyword evidence="9" id="KW-0969">Cilium</keyword>
<evidence type="ECO:0000259" key="14">
    <source>
        <dbReference type="Pfam" id="PF03028"/>
    </source>
</evidence>
<dbReference type="PANTHER" id="PTHR22878:SF70">
    <property type="entry name" value="DYNEIN HEAVY CHAIN 2, AXONEMAL"/>
    <property type="match status" value="1"/>
</dbReference>
<dbReference type="Gene3D" id="3.10.490.20">
    <property type="match status" value="1"/>
</dbReference>
<dbReference type="FunFam" id="3.40.50.300:FF:000223">
    <property type="entry name" value="Dynein heavy chain 3, axonemal"/>
    <property type="match status" value="1"/>
</dbReference>
<dbReference type="Gene3D" id="6.10.140.1060">
    <property type="match status" value="1"/>
</dbReference>
<keyword evidence="3" id="KW-0963">Cytoplasm</keyword>
<evidence type="ECO:0000256" key="8">
    <source>
        <dbReference type="ARBA" id="ARBA00023054"/>
    </source>
</evidence>